<evidence type="ECO:0000313" key="1">
    <source>
        <dbReference type="EMBL" id="MEE6258366.1"/>
    </source>
</evidence>
<protein>
    <submittedName>
        <fullName evidence="1">Uncharacterized protein</fullName>
    </submittedName>
</protein>
<proteinExistence type="predicted"/>
<comment type="caution">
    <text evidence="1">The sequence shown here is derived from an EMBL/GenBank/DDBJ whole genome shotgun (WGS) entry which is preliminary data.</text>
</comment>
<name>A0ABU7RPJ7_9ACTN</name>
<gene>
    <name evidence="1" type="ORF">V1633_07645</name>
</gene>
<sequence length="152" mass="16631">MADVAISEVDGWPRGEDLKDLTEYALAQGAEGYDVHEVRLCGCAECGGSVFGIHGDLENQAAKRVCRGCGSEHFIADSGEYWDDTRFGIMVCECDGDGDEEDFNVAVGYSLYADRGGIRAIAITSRCVACGRLGYWDDWMIRSDELRLLDLA</sequence>
<organism evidence="1 2">
    <name type="scientific">Plantactinospora sonchi</name>
    <dbReference type="NCBI Taxonomy" id="1544735"/>
    <lineage>
        <taxon>Bacteria</taxon>
        <taxon>Bacillati</taxon>
        <taxon>Actinomycetota</taxon>
        <taxon>Actinomycetes</taxon>
        <taxon>Micromonosporales</taxon>
        <taxon>Micromonosporaceae</taxon>
        <taxon>Plantactinospora</taxon>
    </lineage>
</organism>
<accession>A0ABU7RPJ7</accession>
<dbReference type="RefSeq" id="WP_331213483.1">
    <property type="nucleotide sequence ID" value="NZ_JAZGQK010000006.1"/>
</dbReference>
<dbReference type="EMBL" id="JAZGQK010000006">
    <property type="protein sequence ID" value="MEE6258366.1"/>
    <property type="molecule type" value="Genomic_DNA"/>
</dbReference>
<dbReference type="Proteomes" id="UP001332243">
    <property type="component" value="Unassembled WGS sequence"/>
</dbReference>
<evidence type="ECO:0000313" key="2">
    <source>
        <dbReference type="Proteomes" id="UP001332243"/>
    </source>
</evidence>
<reference evidence="1 2" key="1">
    <citation type="submission" date="2024-01" db="EMBL/GenBank/DDBJ databases">
        <title>Genome insights into Plantactinospora sonchi sp. nov.</title>
        <authorList>
            <person name="Wang L."/>
        </authorList>
    </citation>
    <scope>NUCLEOTIDE SEQUENCE [LARGE SCALE GENOMIC DNA]</scope>
    <source>
        <strain evidence="1 2">NEAU-QY2</strain>
    </source>
</reference>
<keyword evidence="2" id="KW-1185">Reference proteome</keyword>